<dbReference type="Pfam" id="PF19187">
    <property type="entry name" value="HTH_PafC"/>
    <property type="match status" value="1"/>
</dbReference>
<dbReference type="EMBL" id="CAFAAQ010000026">
    <property type="protein sequence ID" value="CAB4799358.1"/>
    <property type="molecule type" value="Genomic_DNA"/>
</dbReference>
<evidence type="ECO:0000259" key="2">
    <source>
        <dbReference type="Pfam" id="PF19187"/>
    </source>
</evidence>
<sequence length="317" mass="34857">MSGITAPDRVQRILAVIPWIVHNPGTPLSEIAQRFGLSKEDLRKDLELVFYGVGLYPFTPDVLVEVSFENDCVTINLADYFHRPVRLTHEEALTLLAGGRAVLGRDGSDPEGVLRSAVQKLSAVLGEGEVSAVEVALGPADPRILQVLQQAAEASSVLALSYFSYGRDQATDREVDPYSVLSREGHWYLLAYCHLMEAERLFRVDRVQKAELTGDSFDPPDLISQVGATLSGTSRSVELIGPESISWVADAYPYDVFEQNPDGTVRLVLPVTATPWLERLLLRLDPSTVATDGLSGESLNRVRSAAAQRILNRYLPR</sequence>
<dbReference type="PANTHER" id="PTHR34580:SF1">
    <property type="entry name" value="PROTEIN PAFC"/>
    <property type="match status" value="1"/>
</dbReference>
<evidence type="ECO:0000259" key="1">
    <source>
        <dbReference type="Pfam" id="PF13280"/>
    </source>
</evidence>
<dbReference type="InterPro" id="IPR026881">
    <property type="entry name" value="WYL_dom"/>
</dbReference>
<dbReference type="PANTHER" id="PTHR34580">
    <property type="match status" value="1"/>
</dbReference>
<evidence type="ECO:0000313" key="5">
    <source>
        <dbReference type="EMBL" id="CAB5062545.1"/>
    </source>
</evidence>
<dbReference type="Pfam" id="PF13280">
    <property type="entry name" value="WYL"/>
    <property type="match status" value="1"/>
</dbReference>
<dbReference type="InterPro" id="IPR028349">
    <property type="entry name" value="PafC-like"/>
</dbReference>
<dbReference type="EMBL" id="CAFBQW010000022">
    <property type="protein sequence ID" value="CAB5062545.1"/>
    <property type="molecule type" value="Genomic_DNA"/>
</dbReference>
<gene>
    <name evidence="3" type="ORF">UFOPK3046_00465</name>
    <name evidence="4" type="ORF">UFOPK4173_00369</name>
    <name evidence="5" type="ORF">UFOPK4354_00335</name>
</gene>
<protein>
    <submittedName>
        <fullName evidence="3">Unannotated protein</fullName>
    </submittedName>
</protein>
<dbReference type="AlphaFoldDB" id="A0A6J6XVY3"/>
<feature type="domain" description="WYL" evidence="1">
    <location>
        <begin position="144"/>
        <end position="211"/>
    </location>
</feature>
<dbReference type="PIRSF" id="PIRSF016838">
    <property type="entry name" value="PafC"/>
    <property type="match status" value="1"/>
</dbReference>
<dbReference type="EMBL" id="CAFBPW010000025">
    <property type="protein sequence ID" value="CAB5028178.1"/>
    <property type="molecule type" value="Genomic_DNA"/>
</dbReference>
<organism evidence="3">
    <name type="scientific">freshwater metagenome</name>
    <dbReference type="NCBI Taxonomy" id="449393"/>
    <lineage>
        <taxon>unclassified sequences</taxon>
        <taxon>metagenomes</taxon>
        <taxon>ecological metagenomes</taxon>
    </lineage>
</organism>
<dbReference type="InterPro" id="IPR051534">
    <property type="entry name" value="CBASS_pafABC_assoc_protein"/>
</dbReference>
<proteinExistence type="predicted"/>
<evidence type="ECO:0000313" key="3">
    <source>
        <dbReference type="EMBL" id="CAB4799358.1"/>
    </source>
</evidence>
<evidence type="ECO:0000313" key="4">
    <source>
        <dbReference type="EMBL" id="CAB5028178.1"/>
    </source>
</evidence>
<feature type="domain" description="PafC HTH" evidence="2">
    <location>
        <begin position="8"/>
        <end position="122"/>
    </location>
</feature>
<accession>A0A6J6XVY3</accession>
<name>A0A6J6XVY3_9ZZZZ</name>
<dbReference type="InterPro" id="IPR043839">
    <property type="entry name" value="PafC_HTH"/>
</dbReference>
<dbReference type="PROSITE" id="PS52050">
    <property type="entry name" value="WYL"/>
    <property type="match status" value="1"/>
</dbReference>
<reference evidence="3" key="1">
    <citation type="submission" date="2020-05" db="EMBL/GenBank/DDBJ databases">
        <authorList>
            <person name="Chiriac C."/>
            <person name="Salcher M."/>
            <person name="Ghai R."/>
            <person name="Kavagutti S V."/>
        </authorList>
    </citation>
    <scope>NUCLEOTIDE SEQUENCE</scope>
</reference>